<keyword evidence="2 4" id="KW-0689">Ribosomal protein</keyword>
<protein>
    <submittedName>
        <fullName evidence="4">50S ribosomal protein L13P</fullName>
    </submittedName>
</protein>
<dbReference type="EMBL" id="AUZX01000172">
    <property type="protein sequence ID" value="EQD81060.1"/>
    <property type="molecule type" value="Genomic_DNA"/>
</dbReference>
<dbReference type="InterPro" id="IPR005823">
    <property type="entry name" value="Ribosomal_uL13_bac-type"/>
</dbReference>
<dbReference type="AlphaFoldDB" id="T1DGW8"/>
<reference evidence="4" key="1">
    <citation type="submission" date="2013-08" db="EMBL/GenBank/DDBJ databases">
        <authorList>
            <person name="Mendez C."/>
            <person name="Richter M."/>
            <person name="Ferrer M."/>
            <person name="Sanchez J."/>
        </authorList>
    </citation>
    <scope>NUCLEOTIDE SEQUENCE</scope>
</reference>
<dbReference type="PANTHER" id="PTHR11545:SF3">
    <property type="entry name" value="LARGE RIBOSOMAL SUBUNIT PROTEIN UL13"/>
    <property type="match status" value="1"/>
</dbReference>
<dbReference type="PANTHER" id="PTHR11545">
    <property type="entry name" value="RIBOSOMAL PROTEIN L13"/>
    <property type="match status" value="1"/>
</dbReference>
<gene>
    <name evidence="4" type="ORF">B1A_00230</name>
</gene>
<dbReference type="GO" id="GO:0006412">
    <property type="term" value="P:translation"/>
    <property type="evidence" value="ECO:0007669"/>
    <property type="project" value="InterPro"/>
</dbReference>
<dbReference type="GO" id="GO:0003729">
    <property type="term" value="F:mRNA binding"/>
    <property type="evidence" value="ECO:0007669"/>
    <property type="project" value="TreeGrafter"/>
</dbReference>
<dbReference type="Pfam" id="PF00572">
    <property type="entry name" value="Ribosomal_L13"/>
    <property type="match status" value="1"/>
</dbReference>
<keyword evidence="3" id="KW-0687">Ribonucleoprotein</keyword>
<comment type="similarity">
    <text evidence="1">Belongs to the universal ribosomal protein uL13 family.</text>
</comment>
<evidence type="ECO:0000256" key="2">
    <source>
        <dbReference type="ARBA" id="ARBA00022980"/>
    </source>
</evidence>
<dbReference type="Gene3D" id="3.90.1180.10">
    <property type="entry name" value="Ribosomal protein L13"/>
    <property type="match status" value="1"/>
</dbReference>
<dbReference type="GO" id="GO:0003735">
    <property type="term" value="F:structural constituent of ribosome"/>
    <property type="evidence" value="ECO:0007669"/>
    <property type="project" value="InterPro"/>
</dbReference>
<reference evidence="4" key="2">
    <citation type="journal article" date="2014" name="ISME J.">
        <title>Microbial stratification in low pH oxic and suboxic macroscopic growths along an acid mine drainage.</title>
        <authorList>
            <person name="Mendez-Garcia C."/>
            <person name="Mesa V."/>
            <person name="Sprenger R.R."/>
            <person name="Richter M."/>
            <person name="Diez M.S."/>
            <person name="Solano J."/>
            <person name="Bargiela R."/>
            <person name="Golyshina O.V."/>
            <person name="Manteca A."/>
            <person name="Ramos J.L."/>
            <person name="Gallego J.R."/>
            <person name="Llorente I."/>
            <person name="Martins Dos Santos V.A."/>
            <person name="Jensen O.N."/>
            <person name="Pelaez A.I."/>
            <person name="Sanchez J."/>
            <person name="Ferrer M."/>
        </authorList>
    </citation>
    <scope>NUCLEOTIDE SEQUENCE</scope>
</reference>
<dbReference type="InterPro" id="IPR036899">
    <property type="entry name" value="Ribosomal_uL13_sf"/>
</dbReference>
<dbReference type="SUPFAM" id="SSF52161">
    <property type="entry name" value="Ribosomal protein L13"/>
    <property type="match status" value="1"/>
</dbReference>
<accession>T1DGW8</accession>
<dbReference type="InterPro" id="IPR005755">
    <property type="entry name" value="Ribosomal_uL13_euk/arc"/>
</dbReference>
<proteinExistence type="inferred from homology"/>
<evidence type="ECO:0000256" key="3">
    <source>
        <dbReference type="ARBA" id="ARBA00023274"/>
    </source>
</evidence>
<dbReference type="GO" id="GO:0022625">
    <property type="term" value="C:cytosolic large ribosomal subunit"/>
    <property type="evidence" value="ECO:0007669"/>
    <property type="project" value="TreeGrafter"/>
</dbReference>
<sequence length="129" mass="14617">MGDYLQKLAKELLNGEEIVIVNSAQVVVTGGRDAVLKRFRSRRDIGSVRKGPHYPRTPNAILRRSIGQMLPKKTTRGQEALSRCRVYNFEPKTLKDVKKERVEGADNTRMSGFVTLQDISKYLGLEVKQ</sequence>
<evidence type="ECO:0000313" key="4">
    <source>
        <dbReference type="EMBL" id="EQD81060.1"/>
    </source>
</evidence>
<comment type="caution">
    <text evidence="4">The sequence shown here is derived from an EMBL/GenBank/DDBJ whole genome shotgun (WGS) entry which is preliminary data.</text>
</comment>
<name>T1DGW8_9ZZZZ</name>
<organism evidence="4">
    <name type="scientific">mine drainage metagenome</name>
    <dbReference type="NCBI Taxonomy" id="410659"/>
    <lineage>
        <taxon>unclassified sequences</taxon>
        <taxon>metagenomes</taxon>
        <taxon>ecological metagenomes</taxon>
    </lineage>
</organism>
<evidence type="ECO:0000256" key="1">
    <source>
        <dbReference type="ARBA" id="ARBA00006227"/>
    </source>
</evidence>
<dbReference type="InterPro" id="IPR005822">
    <property type="entry name" value="Ribosomal_uL13"/>
</dbReference>
<dbReference type="PIRSF" id="PIRSF002181">
    <property type="entry name" value="Ribosomal_L13"/>
    <property type="match status" value="1"/>
</dbReference>
<dbReference type="NCBIfam" id="TIGR01077">
    <property type="entry name" value="L13_A_E"/>
    <property type="match status" value="1"/>
</dbReference>
<dbReference type="GO" id="GO:0017148">
    <property type="term" value="P:negative regulation of translation"/>
    <property type="evidence" value="ECO:0007669"/>
    <property type="project" value="TreeGrafter"/>
</dbReference>